<dbReference type="RefSeq" id="WP_152617134.1">
    <property type="nucleotide sequence ID" value="NZ_CADFGF010000009.1"/>
</dbReference>
<evidence type="ECO:0000313" key="1">
    <source>
        <dbReference type="EMBL" id="NLP64030.1"/>
    </source>
</evidence>
<dbReference type="EMBL" id="JTDB02000007">
    <property type="protein sequence ID" value="NLP64030.1"/>
    <property type="molecule type" value="Genomic_DNA"/>
</dbReference>
<comment type="caution">
    <text evidence="1">The sequence shown here is derived from an EMBL/GenBank/DDBJ whole genome shotgun (WGS) entry which is preliminary data.</text>
</comment>
<accession>A0A8T6ZIG7</accession>
<organism evidence="1 2">
    <name type="scientific">Paraburkholderia sacchari</name>
    <dbReference type="NCBI Taxonomy" id="159450"/>
    <lineage>
        <taxon>Bacteria</taxon>
        <taxon>Pseudomonadati</taxon>
        <taxon>Pseudomonadota</taxon>
        <taxon>Betaproteobacteria</taxon>
        <taxon>Burkholderiales</taxon>
        <taxon>Burkholderiaceae</taxon>
        <taxon>Paraburkholderia</taxon>
    </lineage>
</organism>
<evidence type="ECO:0000313" key="2">
    <source>
        <dbReference type="Proteomes" id="UP000030460"/>
    </source>
</evidence>
<reference evidence="1" key="2">
    <citation type="submission" date="2020-04" db="EMBL/GenBank/DDBJ databases">
        <authorList>
            <person name="Alexandrino P."/>
            <person name="Mendonca T."/>
            <person name="Guaman L."/>
            <person name="Cherix J."/>
            <person name="Lozano-Sakalauskas G."/>
            <person name="Fujita A."/>
            <person name="Filho E.R."/>
            <person name="Long P."/>
            <person name="Padilla G."/>
            <person name="Taciro M.K."/>
            <person name="Gomez J.G."/>
            <person name="Silva L.F."/>
            <person name="Torres M."/>
        </authorList>
    </citation>
    <scope>NUCLEOTIDE SEQUENCE</scope>
    <source>
        <strain evidence="1">LMG 19450</strain>
    </source>
</reference>
<name>A0A8T6ZIG7_9BURK</name>
<proteinExistence type="predicted"/>
<dbReference type="AlphaFoldDB" id="A0A8T6ZIG7"/>
<protein>
    <submittedName>
        <fullName evidence="1">Uncharacterized protein</fullName>
    </submittedName>
</protein>
<keyword evidence="2" id="KW-1185">Reference proteome</keyword>
<dbReference type="Proteomes" id="UP000030460">
    <property type="component" value="Unassembled WGS sequence"/>
</dbReference>
<gene>
    <name evidence="1" type="ORF">NH14_023310</name>
</gene>
<sequence>MMPARAMLDQAKFKARGWMCFVQRVDLRERFGRRIAKLSRRPIFFRRREIRAQSKAPGS</sequence>
<reference evidence="1" key="1">
    <citation type="journal article" date="2015" name="Genome Announc.">
        <title>Draft Genome Sequence of the Polyhydroxyalkanoate-Producing Bacterium Burkholderia sacchari LMG 19450 Isolated from Brazilian Sugarcane Plantation Soil.</title>
        <authorList>
            <person name="Alexandrino P.M."/>
            <person name="Mendonca T.T."/>
            <person name="Guaman Bautista L.P."/>
            <person name="Cherix J."/>
            <person name="Lozano-Sakalauskas G.C."/>
            <person name="Fujita A."/>
            <person name="Ramos Filho E."/>
            <person name="Long P."/>
            <person name="Padilla G."/>
            <person name="Taciro M.K."/>
            <person name="Gomez J.G."/>
            <person name="Silva L.F."/>
        </authorList>
    </citation>
    <scope>NUCLEOTIDE SEQUENCE</scope>
    <source>
        <strain evidence="1">LMG 19450</strain>
    </source>
</reference>